<dbReference type="EMBL" id="SPMZ01000026">
    <property type="protein sequence ID" value="NMQ19418.1"/>
    <property type="molecule type" value="Genomic_DNA"/>
</dbReference>
<organism evidence="1 2">
    <name type="scientific">Candidatus Competibacter phosphatis</name>
    <dbReference type="NCBI Taxonomy" id="221280"/>
    <lineage>
        <taxon>Bacteria</taxon>
        <taxon>Pseudomonadati</taxon>
        <taxon>Pseudomonadota</taxon>
        <taxon>Gammaproteobacteria</taxon>
        <taxon>Candidatus Competibacteraceae</taxon>
        <taxon>Candidatus Competibacter</taxon>
    </lineage>
</organism>
<reference evidence="1 2" key="1">
    <citation type="submission" date="2019-03" db="EMBL/GenBank/DDBJ databases">
        <title>Metabolic reconstructions from genomes of highly enriched 'Candidatus Accumulibacter' and 'Candidatus Competibacter' bioreactor populations.</title>
        <authorList>
            <person name="Annavajhala M.K."/>
            <person name="Welles L."/>
            <person name="Abbas B."/>
            <person name="Sorokin D."/>
            <person name="Park H."/>
            <person name="Van Loosdrecht M."/>
            <person name="Chandran K."/>
        </authorList>
    </citation>
    <scope>NUCLEOTIDE SEQUENCE [LARGE SCALE GENOMIC DNA]</scope>
    <source>
        <strain evidence="1 2">SBR_G</strain>
    </source>
</reference>
<sequence>MHARSEVKPVLESDSLDLAHVLAQVRARSPVIQRALDQHGSISLVDYLGRMLSICDDPPQPRHDLLEAVHRSVLPLLGETVAEKAAQELQALPAILTAHHHGVDFQAQSVQTSLIFSLRAVGGKPATTVPVFACGNIALNNPTYPRGLLLYHPDRQGTEFKLPIKLPIFPDRGKRRSVSLVAPYDNGLIACAEKRFKTMTASQSVSPALAAAVESILREDYRNEAILGLKSYSQQAVVLNNRIWKRCFREPDNAPEMIFLELEQITNMLLQADLHNEDSLIWQVMFNPTIRTRVLNQLDGARACWDRSKMTQRLLRAHQTIPDPGSCGTLFFWGVCDNGYRIPLLLTGATDRTATLQGRDDRGQAWSFTFRPADILEGLRAGRLLPSLFTCYTAIGFARGISCCGGYFQAHYLSVMQQALIRVFNETAGCAEWAERLSLVPSNLYLSGMQTVMHGLDDQLLLPAGPVEMIASGGLSRKQLEKIRSLTVQDAHLASLMDTLPDILPPGERPDRWHPRLAQANNRLLRERVVVI</sequence>
<dbReference type="RefSeq" id="WP_169248673.1">
    <property type="nucleotide sequence ID" value="NZ_SPMZ01000026.1"/>
</dbReference>
<evidence type="ECO:0000313" key="2">
    <source>
        <dbReference type="Proteomes" id="UP000760480"/>
    </source>
</evidence>
<comment type="caution">
    <text evidence="1">The sequence shown here is derived from an EMBL/GenBank/DDBJ whole genome shotgun (WGS) entry which is preliminary data.</text>
</comment>
<proteinExistence type="predicted"/>
<evidence type="ECO:0000313" key="1">
    <source>
        <dbReference type="EMBL" id="NMQ19418.1"/>
    </source>
</evidence>
<gene>
    <name evidence="1" type="ORF">E4P82_09560</name>
</gene>
<accession>A0ABX1TJ54</accession>
<keyword evidence="2" id="KW-1185">Reference proteome</keyword>
<name>A0ABX1TJ54_9GAMM</name>
<protein>
    <submittedName>
        <fullName evidence="1">Uncharacterized protein</fullName>
    </submittedName>
</protein>
<dbReference type="Proteomes" id="UP000760480">
    <property type="component" value="Unassembled WGS sequence"/>
</dbReference>